<evidence type="ECO:0000259" key="1">
    <source>
        <dbReference type="PROSITE" id="PS51186"/>
    </source>
</evidence>
<dbReference type="OrthoDB" id="4922351at2"/>
<dbReference type="EMBL" id="CP025198">
    <property type="protein sequence ID" value="AXE37949.1"/>
    <property type="molecule type" value="Genomic_DNA"/>
</dbReference>
<gene>
    <name evidence="2" type="ORF">JS278_00758</name>
</gene>
<keyword evidence="3" id="KW-1185">Reference proteome</keyword>
<organism evidence="2 3">
    <name type="scientific">Acidipropionibacterium virtanenii</name>
    <dbReference type="NCBI Taxonomy" id="2057246"/>
    <lineage>
        <taxon>Bacteria</taxon>
        <taxon>Bacillati</taxon>
        <taxon>Actinomycetota</taxon>
        <taxon>Actinomycetes</taxon>
        <taxon>Propionibacteriales</taxon>
        <taxon>Propionibacteriaceae</taxon>
        <taxon>Acidipropionibacterium</taxon>
    </lineage>
</organism>
<dbReference type="RefSeq" id="WP_114044035.1">
    <property type="nucleotide sequence ID" value="NZ_CP025198.1"/>
</dbReference>
<evidence type="ECO:0000313" key="2">
    <source>
        <dbReference type="EMBL" id="AXE37949.1"/>
    </source>
</evidence>
<dbReference type="PROSITE" id="PS51186">
    <property type="entry name" value="GNAT"/>
    <property type="match status" value="1"/>
</dbReference>
<dbReference type="Gene3D" id="3.40.630.30">
    <property type="match status" value="1"/>
</dbReference>
<dbReference type="KEGG" id="acij:JS278_00758"/>
<proteinExistence type="predicted"/>
<dbReference type="Proteomes" id="UP000251995">
    <property type="component" value="Chromosome"/>
</dbReference>
<dbReference type="InterPro" id="IPR016181">
    <property type="entry name" value="Acyl_CoA_acyltransferase"/>
</dbReference>
<dbReference type="GO" id="GO:0016747">
    <property type="term" value="F:acyltransferase activity, transferring groups other than amino-acyl groups"/>
    <property type="evidence" value="ECO:0007669"/>
    <property type="project" value="InterPro"/>
</dbReference>
<feature type="domain" description="N-acetyltransferase" evidence="1">
    <location>
        <begin position="1"/>
        <end position="126"/>
    </location>
</feature>
<evidence type="ECO:0000313" key="3">
    <source>
        <dbReference type="Proteomes" id="UP000251995"/>
    </source>
</evidence>
<name>A0A344URQ1_9ACTN</name>
<dbReference type="SUPFAM" id="SSF55729">
    <property type="entry name" value="Acyl-CoA N-acyltransferases (Nat)"/>
    <property type="match status" value="1"/>
</dbReference>
<sequence length="292" mass="31995">MAEHIKFRDFQPSDAKAITFGEPGELLNRVGDPGTIIRVATWQGRIVGYVTSWLAVVHRSRRFIDVVVAPDSRGRRVGTRLVEEIRARSHRPLATKAVEGSDAEAFIRSLGGRAYATCPPLELARRQFGRVREMLGGHDDVISAATLSPGEPEHLWSRYYEWVHADWSPVDDTEEARAAVRAEAAELDLEHTSVALVDGQPAAVAFVFDDDGAPTVCAETVARDTPDGDEALARAVADVVSASWRRGVRRLAFDGHQEDPHFGPLAARLPLEGARLFLLELPLDVVVPGADR</sequence>
<dbReference type="AlphaFoldDB" id="A0A344URQ1"/>
<dbReference type="Pfam" id="PF13508">
    <property type="entry name" value="Acetyltransf_7"/>
    <property type="match status" value="1"/>
</dbReference>
<accession>A0A344URQ1</accession>
<reference evidence="2 3" key="1">
    <citation type="submission" date="2017-12" db="EMBL/GenBank/DDBJ databases">
        <title>The whole genome sequence of the Acidipropionibacterium virtanenii sp. nov. type strain JS278.</title>
        <authorList>
            <person name="Laine P."/>
            <person name="Deptula P."/>
            <person name="Varmanen P."/>
            <person name="Auvinen P."/>
        </authorList>
    </citation>
    <scope>NUCLEOTIDE SEQUENCE [LARGE SCALE GENOMIC DNA]</scope>
    <source>
        <strain evidence="2 3">JS278</strain>
    </source>
</reference>
<protein>
    <recommendedName>
        <fullName evidence="1">N-acetyltransferase domain-containing protein</fullName>
    </recommendedName>
</protein>
<dbReference type="CDD" id="cd04301">
    <property type="entry name" value="NAT_SF"/>
    <property type="match status" value="1"/>
</dbReference>
<dbReference type="InterPro" id="IPR000182">
    <property type="entry name" value="GNAT_dom"/>
</dbReference>